<name>A0A4U0RIW9_9ACTN</name>
<dbReference type="PANTHER" id="PTHR35908">
    <property type="entry name" value="HYPOTHETICAL FUSION PROTEIN"/>
    <property type="match status" value="1"/>
</dbReference>
<dbReference type="AlphaFoldDB" id="A0A4U0RIW9"/>
<evidence type="ECO:0000313" key="3">
    <source>
        <dbReference type="Proteomes" id="UP000305778"/>
    </source>
</evidence>
<dbReference type="EMBL" id="SUMC01000180">
    <property type="protein sequence ID" value="TJZ95643.1"/>
    <property type="molecule type" value="Genomic_DNA"/>
</dbReference>
<dbReference type="Proteomes" id="UP000305778">
    <property type="component" value="Unassembled WGS sequence"/>
</dbReference>
<dbReference type="InterPro" id="IPR041581">
    <property type="entry name" value="Glyoxalase_6"/>
</dbReference>
<dbReference type="SUPFAM" id="SSF54593">
    <property type="entry name" value="Glyoxalase/Bleomycin resistance protein/Dihydroxybiphenyl dioxygenase"/>
    <property type="match status" value="1"/>
</dbReference>
<evidence type="ECO:0000313" key="2">
    <source>
        <dbReference type="EMBL" id="TJZ95643.1"/>
    </source>
</evidence>
<organism evidence="2 3">
    <name type="scientific">Actinacidiphila oryziradicis</name>
    <dbReference type="NCBI Taxonomy" id="2571141"/>
    <lineage>
        <taxon>Bacteria</taxon>
        <taxon>Bacillati</taxon>
        <taxon>Actinomycetota</taxon>
        <taxon>Actinomycetes</taxon>
        <taxon>Kitasatosporales</taxon>
        <taxon>Streptomycetaceae</taxon>
        <taxon>Actinacidiphila</taxon>
    </lineage>
</organism>
<dbReference type="Pfam" id="PF18029">
    <property type="entry name" value="Glyoxalase_6"/>
    <property type="match status" value="1"/>
</dbReference>
<dbReference type="RefSeq" id="WP_136730942.1">
    <property type="nucleotide sequence ID" value="NZ_SUMC01000180.1"/>
</dbReference>
<reference evidence="2 3" key="1">
    <citation type="submission" date="2019-04" db="EMBL/GenBank/DDBJ databases">
        <title>Streptomyces oryziradicis sp. nov., a novel actinomycete isolated from rhizosphere soil of rice (Oryza sativa L.).</title>
        <authorList>
            <person name="Li C."/>
        </authorList>
    </citation>
    <scope>NUCLEOTIDE SEQUENCE [LARGE SCALE GENOMIC DNA]</scope>
    <source>
        <strain evidence="2 3">NEAU-C40</strain>
    </source>
</reference>
<feature type="domain" description="Glyoxalase-like" evidence="1">
    <location>
        <begin position="12"/>
        <end position="118"/>
    </location>
</feature>
<evidence type="ECO:0000259" key="1">
    <source>
        <dbReference type="Pfam" id="PF18029"/>
    </source>
</evidence>
<gene>
    <name evidence="2" type="ORF">FCI23_52060</name>
</gene>
<protein>
    <recommendedName>
        <fullName evidence="1">Glyoxalase-like domain-containing protein</fullName>
    </recommendedName>
</protein>
<proteinExistence type="predicted"/>
<dbReference type="InterPro" id="IPR029068">
    <property type="entry name" value="Glyas_Bleomycin-R_OHBP_Dase"/>
</dbReference>
<keyword evidence="3" id="KW-1185">Reference proteome</keyword>
<dbReference type="OrthoDB" id="15077at2"/>
<dbReference type="Gene3D" id="3.10.180.10">
    <property type="entry name" value="2,3-Dihydroxybiphenyl 1,2-Dioxygenase, domain 1"/>
    <property type="match status" value="1"/>
</dbReference>
<accession>A0A4U0RIW9</accession>
<dbReference type="PANTHER" id="PTHR35908:SF1">
    <property type="entry name" value="CONSERVED PROTEIN"/>
    <property type="match status" value="1"/>
</dbReference>
<sequence length="124" mass="13502">MTVDVSTFFASVNIGCADPASLAEFWGKVLDREVTPGFREGVMAVGTTDPGSRPQMIFFPAPEAERIIGGFVPTLVTEHHDEETARFTGLGAKLLNESNHPPIRLSVFTDPEGNRFQLATLQPE</sequence>
<comment type="caution">
    <text evidence="2">The sequence shown here is derived from an EMBL/GenBank/DDBJ whole genome shotgun (WGS) entry which is preliminary data.</text>
</comment>